<reference evidence="8 9" key="1">
    <citation type="journal article" date="2011" name="J. Bacteriol.">
        <title>Complete genome sequence and updated annotation of Desulfovibrio alaskensis G20.</title>
        <authorList>
            <person name="Hauser L.J."/>
            <person name="Land M.L."/>
            <person name="Brown S.D."/>
            <person name="Larimer F."/>
            <person name="Keller K.L."/>
            <person name="Rapp-Giles B.J."/>
            <person name="Price M.N."/>
            <person name="Lin M."/>
            <person name="Bruce D.C."/>
            <person name="Detter J.C."/>
            <person name="Tapia R."/>
            <person name="Han C.S."/>
            <person name="Goodwin L.A."/>
            <person name="Cheng J.F."/>
            <person name="Pitluck S."/>
            <person name="Copeland A."/>
            <person name="Lucas S."/>
            <person name="Nolan M."/>
            <person name="Lapidus A.L."/>
            <person name="Palumbo A.V."/>
            <person name="Wall J.D."/>
        </authorList>
    </citation>
    <scope>NUCLEOTIDE SEQUENCE [LARGE SCALE GENOMIC DNA]</scope>
    <source>
        <strain evidence="9">ATCC BAA 1058 / DSM 17464 / G20</strain>
    </source>
</reference>
<dbReference type="CDD" id="cd00130">
    <property type="entry name" value="PAS"/>
    <property type="match status" value="1"/>
</dbReference>
<feature type="domain" description="PAC" evidence="7">
    <location>
        <begin position="484"/>
        <end position="536"/>
    </location>
</feature>
<proteinExistence type="predicted"/>
<dbReference type="PANTHER" id="PTHR43065">
    <property type="entry name" value="SENSOR HISTIDINE KINASE"/>
    <property type="match status" value="1"/>
</dbReference>
<dbReference type="SMART" id="SM00387">
    <property type="entry name" value="HATPase_c"/>
    <property type="match status" value="1"/>
</dbReference>
<evidence type="ECO:0000259" key="7">
    <source>
        <dbReference type="PROSITE" id="PS50113"/>
    </source>
</evidence>
<dbReference type="CDD" id="cd00082">
    <property type="entry name" value="HisKA"/>
    <property type="match status" value="1"/>
</dbReference>
<feature type="transmembrane region" description="Helical" evidence="4">
    <location>
        <begin position="379"/>
        <end position="398"/>
    </location>
</feature>
<evidence type="ECO:0000259" key="5">
    <source>
        <dbReference type="PROSITE" id="PS50109"/>
    </source>
</evidence>
<dbReference type="GO" id="GO:0000155">
    <property type="term" value="F:phosphorelay sensor kinase activity"/>
    <property type="evidence" value="ECO:0007669"/>
    <property type="project" value="InterPro"/>
</dbReference>
<dbReference type="PRINTS" id="PR00344">
    <property type="entry name" value="BCTRLSENSOR"/>
</dbReference>
<dbReference type="InterPro" id="IPR005467">
    <property type="entry name" value="His_kinase_dom"/>
</dbReference>
<dbReference type="InterPro" id="IPR035965">
    <property type="entry name" value="PAS-like_dom_sf"/>
</dbReference>
<evidence type="ECO:0000256" key="1">
    <source>
        <dbReference type="ARBA" id="ARBA00000085"/>
    </source>
</evidence>
<dbReference type="InterPro" id="IPR036097">
    <property type="entry name" value="HisK_dim/P_sf"/>
</dbReference>
<dbReference type="PANTHER" id="PTHR43065:SF42">
    <property type="entry name" value="TWO-COMPONENT SENSOR PPRA"/>
    <property type="match status" value="1"/>
</dbReference>
<dbReference type="KEGG" id="dde:Dde_1071"/>
<dbReference type="eggNOG" id="COG2984">
    <property type="taxonomic scope" value="Bacteria"/>
</dbReference>
<evidence type="ECO:0000256" key="3">
    <source>
        <dbReference type="ARBA" id="ARBA00022553"/>
    </source>
</evidence>
<dbReference type="eggNOG" id="COG3852">
    <property type="taxonomic scope" value="Bacteria"/>
</dbReference>
<dbReference type="Gene3D" id="3.30.450.20">
    <property type="entry name" value="PAS domain"/>
    <property type="match status" value="1"/>
</dbReference>
<dbReference type="Pfam" id="PF13426">
    <property type="entry name" value="PAS_9"/>
    <property type="match status" value="1"/>
</dbReference>
<dbReference type="InterPro" id="IPR000700">
    <property type="entry name" value="PAS-assoc_C"/>
</dbReference>
<dbReference type="Proteomes" id="UP000002710">
    <property type="component" value="Chromosome"/>
</dbReference>
<evidence type="ECO:0000313" key="8">
    <source>
        <dbReference type="EMBL" id="ABB37872.2"/>
    </source>
</evidence>
<dbReference type="Gene3D" id="1.10.287.130">
    <property type="match status" value="1"/>
</dbReference>
<dbReference type="STRING" id="207559.Dde_1071"/>
<feature type="domain" description="Histidine kinase" evidence="5">
    <location>
        <begin position="549"/>
        <end position="795"/>
    </location>
</feature>
<keyword evidence="4" id="KW-0812">Transmembrane</keyword>
<dbReference type="HOGENOM" id="CLU_000445_89_20_7"/>
<comment type="catalytic activity">
    <reaction evidence="1">
        <text>ATP + protein L-histidine = ADP + protein N-phospho-L-histidine.</text>
        <dbReference type="EC" id="2.7.13.3"/>
    </reaction>
</comment>
<dbReference type="PROSITE" id="PS50109">
    <property type="entry name" value="HIS_KIN"/>
    <property type="match status" value="1"/>
</dbReference>
<dbReference type="EC" id="2.7.13.3" evidence="2"/>
<gene>
    <name evidence="8" type="ordered locus">Dde_1071</name>
</gene>
<keyword evidence="8" id="KW-0418">Kinase</keyword>
<accession>Q313M4</accession>
<dbReference type="SMART" id="SM00388">
    <property type="entry name" value="HisKA"/>
    <property type="match status" value="1"/>
</dbReference>
<evidence type="ECO:0000256" key="2">
    <source>
        <dbReference type="ARBA" id="ARBA00012438"/>
    </source>
</evidence>
<keyword evidence="8" id="KW-0808">Transferase</keyword>
<dbReference type="InterPro" id="IPR004358">
    <property type="entry name" value="Sig_transdc_His_kin-like_C"/>
</dbReference>
<dbReference type="Gene3D" id="3.40.50.2300">
    <property type="match status" value="2"/>
</dbReference>
<dbReference type="Gene3D" id="3.30.565.10">
    <property type="entry name" value="Histidine kinase-like ATPase, C-terminal domain"/>
    <property type="match status" value="1"/>
</dbReference>
<dbReference type="InterPro" id="IPR003661">
    <property type="entry name" value="HisK_dim/P_dom"/>
</dbReference>
<dbReference type="InterPro" id="IPR000014">
    <property type="entry name" value="PAS"/>
</dbReference>
<sequence>MYSADRYPVRSRRKCFSCGMPGHACRLRTVCVRAVCAVWLIALYAAGAVAAPAVAAAAVGGAPARALLISSYHPGFPTFFDQIAGLRSQLDAAGVLLDVEFMDSKRFAPEKVSPLFKDMLKRKLAVLPPYDIVFCADDNALQFMLEHGRELFPLTPCIFMGINNVGLAVSLRQDELFTGVVESVSVTQTLALVRQLFPQMTGVAVLVDGTPSGQGDLKTVLAAERDFPELSFSVISLQDMSWDAFGAALEKVPPTSVALLLSAYVDAAGERRTFESSLDFIAAHLRVPLLHLWEHGIGEGVLGGRVVSHHEQGRLAGMLGLRVMRGESAAVVPVVRGDAANRYIFDFRQLEKFGVRLSRLPEGSEIRYRSSTVWERNRWGIIIAVLVVLLQALVILMLHTSRRRLRDSEEELRLWGVVFRHAGWGIALGVGDDDRLTLVNPRYAEMHGYTVEEMQGMSVLELYPQREWAALKSQRARALADGRAEQESVHLRKDGSSFPAWVDISVVRGSSGGVTYRVVNVQDISERVRTQELLVETEKMMSVGGLAAGMAHEINNPLGIVLQSVQNMQRRLDPSLEANAREAAACGVNLENVQTYMERRSIMRSLEHIREAGLRAAEIVRNMLDFTRRNDAGRSTCDIAVLLEKVLMLGSSDYDLSKKYDFRNIRIVKDIEADLPAVPCVRTEIEQVFFNIIRNGAEAMSEHPVAGRVPTLVICARRSGRWLLVAIRDNGPGMSGEVRRRVFEPFFTTKPAGRGTGLGLSVSYFIITRNHGGRIEVHSTPYEGSVFLVALPVPGQPAGADDAPDFPLMDELSRRALLGAG</sequence>
<protein>
    <recommendedName>
        <fullName evidence="2">histidine kinase</fullName>
        <ecNumber evidence="2">2.7.13.3</ecNumber>
    </recommendedName>
</protein>
<organism evidence="8 9">
    <name type="scientific">Oleidesulfovibrio alaskensis (strain ATCC BAA-1058 / DSM 17464 / G20)</name>
    <name type="common">Desulfovibrio alaskensis</name>
    <dbReference type="NCBI Taxonomy" id="207559"/>
    <lineage>
        <taxon>Bacteria</taxon>
        <taxon>Pseudomonadati</taxon>
        <taxon>Thermodesulfobacteriota</taxon>
        <taxon>Desulfovibrionia</taxon>
        <taxon>Desulfovibrionales</taxon>
        <taxon>Desulfovibrionaceae</taxon>
        <taxon>Oleidesulfovibrio</taxon>
    </lineage>
</organism>
<dbReference type="NCBIfam" id="TIGR00229">
    <property type="entry name" value="sensory_box"/>
    <property type="match status" value="1"/>
</dbReference>
<dbReference type="SUPFAM" id="SSF47384">
    <property type="entry name" value="Homodimeric domain of signal transducing histidine kinase"/>
    <property type="match status" value="1"/>
</dbReference>
<dbReference type="AlphaFoldDB" id="Q313M4"/>
<evidence type="ECO:0000256" key="4">
    <source>
        <dbReference type="SAM" id="Phobius"/>
    </source>
</evidence>
<dbReference type="PROSITE" id="PS50112">
    <property type="entry name" value="PAS"/>
    <property type="match status" value="1"/>
</dbReference>
<name>Q313M4_OLEA2</name>
<dbReference type="SUPFAM" id="SSF55874">
    <property type="entry name" value="ATPase domain of HSP90 chaperone/DNA topoisomerase II/histidine kinase"/>
    <property type="match status" value="1"/>
</dbReference>
<keyword evidence="3" id="KW-0597">Phosphoprotein</keyword>
<keyword evidence="4" id="KW-1133">Transmembrane helix</keyword>
<dbReference type="InterPro" id="IPR036890">
    <property type="entry name" value="HATPase_C_sf"/>
</dbReference>
<dbReference type="PROSITE" id="PS50113">
    <property type="entry name" value="PAC"/>
    <property type="match status" value="1"/>
</dbReference>
<dbReference type="InterPro" id="IPR003594">
    <property type="entry name" value="HATPase_dom"/>
</dbReference>
<dbReference type="SUPFAM" id="SSF55785">
    <property type="entry name" value="PYP-like sensor domain (PAS domain)"/>
    <property type="match status" value="1"/>
</dbReference>
<dbReference type="EMBL" id="CP000112">
    <property type="protein sequence ID" value="ABB37872.2"/>
    <property type="molecule type" value="Genomic_DNA"/>
</dbReference>
<dbReference type="Pfam" id="PF02518">
    <property type="entry name" value="HATPase_c"/>
    <property type="match status" value="1"/>
</dbReference>
<evidence type="ECO:0000259" key="6">
    <source>
        <dbReference type="PROSITE" id="PS50112"/>
    </source>
</evidence>
<feature type="domain" description="PAS" evidence="6">
    <location>
        <begin position="433"/>
        <end position="482"/>
    </location>
</feature>
<evidence type="ECO:0000313" key="9">
    <source>
        <dbReference type="Proteomes" id="UP000002710"/>
    </source>
</evidence>
<keyword evidence="9" id="KW-1185">Reference proteome</keyword>
<keyword evidence="4" id="KW-0472">Membrane</keyword>